<keyword evidence="4" id="KW-0479">Metal-binding</keyword>
<evidence type="ECO:0000256" key="1">
    <source>
        <dbReference type="ARBA" id="ARBA00001947"/>
    </source>
</evidence>
<dbReference type="InterPro" id="IPR010964">
    <property type="entry name" value="M20A_pepV-rel"/>
</dbReference>
<dbReference type="SUPFAM" id="SSF53187">
    <property type="entry name" value="Zn-dependent exopeptidases"/>
    <property type="match status" value="1"/>
</dbReference>
<dbReference type="GO" id="GO:0006508">
    <property type="term" value="P:proteolysis"/>
    <property type="evidence" value="ECO:0007669"/>
    <property type="project" value="UniProtKB-KW"/>
</dbReference>
<evidence type="ECO:0000256" key="7">
    <source>
        <dbReference type="ARBA" id="ARBA00022997"/>
    </source>
</evidence>
<proteinExistence type="inferred from homology"/>
<evidence type="ECO:0000256" key="4">
    <source>
        <dbReference type="ARBA" id="ARBA00022723"/>
    </source>
</evidence>
<evidence type="ECO:0000313" key="10">
    <source>
        <dbReference type="EMBL" id="GIM28790.1"/>
    </source>
</evidence>
<dbReference type="PANTHER" id="PTHR43808">
    <property type="entry name" value="ACETYLORNITHINE DEACETYLASE"/>
    <property type="match status" value="1"/>
</dbReference>
<keyword evidence="3" id="KW-0645">Protease</keyword>
<gene>
    <name evidence="10" type="ORF">CPJCM30710_14560</name>
</gene>
<dbReference type="Pfam" id="PF01546">
    <property type="entry name" value="Peptidase_M20"/>
    <property type="match status" value="1"/>
</dbReference>
<evidence type="ECO:0000256" key="6">
    <source>
        <dbReference type="ARBA" id="ARBA00022833"/>
    </source>
</evidence>
<sequence>MQDISLKIEELREELIKDTQKILKIKSVEIKEEVGVSYRPFGKGIGEALEFALALCKDFGFRTVNMDGYIGYAEYGEGEEYVGVLGHLDVVPEGDGWTYPPYKAEIHDNKIYARGTLDDKGPLMAALYGLRAIKELNLQLSKKVRIIFGTNEETGYDDIEYYVKREKPPVSGFTPDADFPVIFAEKGIAILNFIKRVKGSLGEYNILKLFGGNRPNMVPDFCTVLIQCDDPGSLIHIAEEFGEKIGFVFKGTLLEGNVQIKSFGKSAHGSTPELGKNAIMAMFSFLGEIIKKRSELGDFINFFYSKIGFETRGESLGIAISDEPSGALIQNIGMVDFDGERISLISNVRFPVTFSMDQVENLIREKLKGTGINLINLAYDNPLYYEKNNPLIKKLLKVYEEETGEIIEPLAIGTSTYAKSIPNIVAYGPIFPGDPDLDHQPDEYIEIEKLVLCSKIYGNAIYELAR</sequence>
<dbReference type="PANTHER" id="PTHR43808:SF31">
    <property type="entry name" value="N-ACETYL-L-CITRULLINE DEACETYLASE"/>
    <property type="match status" value="1"/>
</dbReference>
<dbReference type="Pfam" id="PF07687">
    <property type="entry name" value="M20_dimer"/>
    <property type="match status" value="1"/>
</dbReference>
<dbReference type="RefSeq" id="WP_212903508.1">
    <property type="nucleotide sequence ID" value="NZ_BOPZ01000009.1"/>
</dbReference>
<dbReference type="CDD" id="cd03888">
    <property type="entry name" value="M20_PepV"/>
    <property type="match status" value="1"/>
</dbReference>
<dbReference type="GO" id="GO:0008237">
    <property type="term" value="F:metallopeptidase activity"/>
    <property type="evidence" value="ECO:0007669"/>
    <property type="project" value="UniProtKB-KW"/>
</dbReference>
<dbReference type="GO" id="GO:0006526">
    <property type="term" value="P:L-arginine biosynthetic process"/>
    <property type="evidence" value="ECO:0007669"/>
    <property type="project" value="TreeGrafter"/>
</dbReference>
<dbReference type="InterPro" id="IPR011650">
    <property type="entry name" value="Peptidase_M20_dimer"/>
</dbReference>
<dbReference type="Gene3D" id="3.40.630.10">
    <property type="entry name" value="Zn peptidases"/>
    <property type="match status" value="1"/>
</dbReference>
<evidence type="ECO:0000256" key="8">
    <source>
        <dbReference type="ARBA" id="ARBA00023049"/>
    </source>
</evidence>
<dbReference type="InterPro" id="IPR036264">
    <property type="entry name" value="Bact_exopeptidase_dim_dom"/>
</dbReference>
<evidence type="ECO:0000256" key="3">
    <source>
        <dbReference type="ARBA" id="ARBA00022670"/>
    </source>
</evidence>
<feature type="domain" description="Peptidase M20 dimerisation" evidence="9">
    <location>
        <begin position="258"/>
        <end position="302"/>
    </location>
</feature>
<dbReference type="NCBIfam" id="TIGR01887">
    <property type="entry name" value="dipeptidaselike"/>
    <property type="match status" value="1"/>
</dbReference>
<dbReference type="InterPro" id="IPR001261">
    <property type="entry name" value="ArgE/DapE_CS"/>
</dbReference>
<dbReference type="InterPro" id="IPR002933">
    <property type="entry name" value="Peptidase_M20"/>
</dbReference>
<name>A0A919RYC9_9CLOT</name>
<evidence type="ECO:0000256" key="2">
    <source>
        <dbReference type="ARBA" id="ARBA00006247"/>
    </source>
</evidence>
<dbReference type="GO" id="GO:0008777">
    <property type="term" value="F:acetylornithine deacetylase activity"/>
    <property type="evidence" value="ECO:0007669"/>
    <property type="project" value="TreeGrafter"/>
</dbReference>
<dbReference type="Gene3D" id="3.30.70.360">
    <property type="match status" value="2"/>
</dbReference>
<dbReference type="AlphaFoldDB" id="A0A919RYC9"/>
<reference evidence="10" key="1">
    <citation type="submission" date="2021-03" db="EMBL/GenBank/DDBJ databases">
        <title>Taxonomic study of Clostridium polyendosporum from meadow-gley soil under rice.</title>
        <authorList>
            <person name="Kobayashi H."/>
            <person name="Tanizawa Y."/>
            <person name="Yagura M."/>
        </authorList>
    </citation>
    <scope>NUCLEOTIDE SEQUENCE</scope>
    <source>
        <strain evidence="10">JCM 30710</strain>
    </source>
</reference>
<dbReference type="EMBL" id="BOPZ01000009">
    <property type="protein sequence ID" value="GIM28790.1"/>
    <property type="molecule type" value="Genomic_DNA"/>
</dbReference>
<keyword evidence="8" id="KW-0482">Metalloprotease</keyword>
<dbReference type="GO" id="GO:0016805">
    <property type="term" value="F:dipeptidase activity"/>
    <property type="evidence" value="ECO:0007669"/>
    <property type="project" value="UniProtKB-KW"/>
</dbReference>
<keyword evidence="5" id="KW-0378">Hydrolase</keyword>
<dbReference type="NCBIfam" id="NF005591">
    <property type="entry name" value="PRK07318.1"/>
    <property type="match status" value="1"/>
</dbReference>
<evidence type="ECO:0000313" key="11">
    <source>
        <dbReference type="Proteomes" id="UP000679179"/>
    </source>
</evidence>
<evidence type="ECO:0000256" key="5">
    <source>
        <dbReference type="ARBA" id="ARBA00022801"/>
    </source>
</evidence>
<keyword evidence="11" id="KW-1185">Reference proteome</keyword>
<comment type="caution">
    <text evidence="10">The sequence shown here is derived from an EMBL/GenBank/DDBJ whole genome shotgun (WGS) entry which is preliminary data.</text>
</comment>
<comment type="cofactor">
    <cofactor evidence="1">
        <name>Zn(2+)</name>
        <dbReference type="ChEBI" id="CHEBI:29105"/>
    </cofactor>
</comment>
<evidence type="ECO:0000259" key="9">
    <source>
        <dbReference type="Pfam" id="PF07687"/>
    </source>
</evidence>
<dbReference type="GO" id="GO:0008270">
    <property type="term" value="F:zinc ion binding"/>
    <property type="evidence" value="ECO:0007669"/>
    <property type="project" value="InterPro"/>
</dbReference>
<dbReference type="Proteomes" id="UP000679179">
    <property type="component" value="Unassembled WGS sequence"/>
</dbReference>
<accession>A0A919RYC9</accession>
<protein>
    <submittedName>
        <fullName evidence="10">Dipeptidase PepV</fullName>
    </submittedName>
</protein>
<keyword evidence="7" id="KW-0224">Dipeptidase</keyword>
<comment type="similarity">
    <text evidence="2">Belongs to the peptidase M20A family.</text>
</comment>
<dbReference type="InterPro" id="IPR050072">
    <property type="entry name" value="Peptidase_M20A"/>
</dbReference>
<dbReference type="PROSITE" id="PS00758">
    <property type="entry name" value="ARGE_DAPE_CPG2_1"/>
    <property type="match status" value="1"/>
</dbReference>
<dbReference type="SUPFAM" id="SSF55031">
    <property type="entry name" value="Bacterial exopeptidase dimerisation domain"/>
    <property type="match status" value="1"/>
</dbReference>
<organism evidence="10 11">
    <name type="scientific">Clostridium polyendosporum</name>
    <dbReference type="NCBI Taxonomy" id="69208"/>
    <lineage>
        <taxon>Bacteria</taxon>
        <taxon>Bacillati</taxon>
        <taxon>Bacillota</taxon>
        <taxon>Clostridia</taxon>
        <taxon>Eubacteriales</taxon>
        <taxon>Clostridiaceae</taxon>
        <taxon>Clostridium</taxon>
    </lineage>
</organism>
<keyword evidence="6" id="KW-0862">Zinc</keyword>